<dbReference type="PROSITE" id="PS50011">
    <property type="entry name" value="PROTEIN_KINASE_DOM"/>
    <property type="match status" value="1"/>
</dbReference>
<dbReference type="InterPro" id="IPR000719">
    <property type="entry name" value="Prot_kinase_dom"/>
</dbReference>
<dbReference type="GO" id="GO:0004672">
    <property type="term" value="F:protein kinase activity"/>
    <property type="evidence" value="ECO:0007669"/>
    <property type="project" value="InterPro"/>
</dbReference>
<evidence type="ECO:0000259" key="1">
    <source>
        <dbReference type="PROSITE" id="PS50011"/>
    </source>
</evidence>
<dbReference type="Proteomes" id="UP001465755">
    <property type="component" value="Unassembled WGS sequence"/>
</dbReference>
<keyword evidence="3" id="KW-1185">Reference proteome</keyword>
<gene>
    <name evidence="2" type="ORF">WJX73_002489</name>
</gene>
<sequence length="533" mass="58758">MGGSGQEGIMGGYSTSPSTVYQAAVAQRDRYMPMDTRWVQAFFSDIVDDQFKLRAPSVVEEDNALILDFLRTFAAALGKSVDYTVKDEASFEAGAGTVLQTCHKGFLPGLPSKPRCAVFRPGWERRALYLVMLLDVQRGDIGDGHKGRMCEWLNAALTEQVLRDQIWGVLISPEQTVVMLMAREGQHFVLKETPVIRTRDGGMELTARMLKAPSYDLGYIDIFLDLPAASGSWQVHHMLGAGRDSGVFAVTTDQHPGHTFVAKVFHGRYDRRSVVRELRCLEALSSSQHPGKQHLPHLHTHTPKNALAGRTLFTIITWPVVRPVQSGQLTRGILQGYLDGLACLHDQGRLHGDVQPRHMCLDEHLNATIIVLGEARRFGCSYWGIVGAVEYADDSVLQGLMEGQPPPSILGEKAFDLVALVKCFVAIRYELSARLQLVAEKAKEENRLHKALLHFWQSIAADQDKPALLYQAAIDAARRGSHEALENTGASASLEPVEQPGSCLSVFFKVEKVQIPGCLVDANPHPAQVLQSV</sequence>
<dbReference type="InterPro" id="IPR011009">
    <property type="entry name" value="Kinase-like_dom_sf"/>
</dbReference>
<dbReference type="AlphaFoldDB" id="A0AAW1PS67"/>
<feature type="domain" description="Protein kinase" evidence="1">
    <location>
        <begin position="233"/>
        <end position="494"/>
    </location>
</feature>
<dbReference type="GO" id="GO:0005524">
    <property type="term" value="F:ATP binding"/>
    <property type="evidence" value="ECO:0007669"/>
    <property type="project" value="InterPro"/>
</dbReference>
<dbReference type="EMBL" id="JALJOQ010000014">
    <property type="protein sequence ID" value="KAK9810719.1"/>
    <property type="molecule type" value="Genomic_DNA"/>
</dbReference>
<evidence type="ECO:0000313" key="2">
    <source>
        <dbReference type="EMBL" id="KAK9810719.1"/>
    </source>
</evidence>
<name>A0AAW1PS67_9CHLO</name>
<reference evidence="2 3" key="1">
    <citation type="journal article" date="2024" name="Nat. Commun.">
        <title>Phylogenomics reveals the evolutionary origins of lichenization in chlorophyte algae.</title>
        <authorList>
            <person name="Puginier C."/>
            <person name="Libourel C."/>
            <person name="Otte J."/>
            <person name="Skaloud P."/>
            <person name="Haon M."/>
            <person name="Grisel S."/>
            <person name="Petersen M."/>
            <person name="Berrin J.G."/>
            <person name="Delaux P.M."/>
            <person name="Dal Grande F."/>
            <person name="Keller J."/>
        </authorList>
    </citation>
    <scope>NUCLEOTIDE SEQUENCE [LARGE SCALE GENOMIC DNA]</scope>
    <source>
        <strain evidence="2 3">SAG 2036</strain>
    </source>
</reference>
<organism evidence="2 3">
    <name type="scientific">Symbiochloris irregularis</name>
    <dbReference type="NCBI Taxonomy" id="706552"/>
    <lineage>
        <taxon>Eukaryota</taxon>
        <taxon>Viridiplantae</taxon>
        <taxon>Chlorophyta</taxon>
        <taxon>core chlorophytes</taxon>
        <taxon>Trebouxiophyceae</taxon>
        <taxon>Trebouxiales</taxon>
        <taxon>Trebouxiaceae</taxon>
        <taxon>Symbiochloris</taxon>
    </lineage>
</organism>
<evidence type="ECO:0000313" key="3">
    <source>
        <dbReference type="Proteomes" id="UP001465755"/>
    </source>
</evidence>
<dbReference type="Gene3D" id="1.10.510.10">
    <property type="entry name" value="Transferase(Phosphotransferase) domain 1"/>
    <property type="match status" value="1"/>
</dbReference>
<comment type="caution">
    <text evidence="2">The sequence shown here is derived from an EMBL/GenBank/DDBJ whole genome shotgun (WGS) entry which is preliminary data.</text>
</comment>
<protein>
    <recommendedName>
        <fullName evidence="1">Protein kinase domain-containing protein</fullName>
    </recommendedName>
</protein>
<proteinExistence type="predicted"/>
<dbReference type="SUPFAM" id="SSF56112">
    <property type="entry name" value="Protein kinase-like (PK-like)"/>
    <property type="match status" value="1"/>
</dbReference>
<accession>A0AAW1PS67</accession>